<dbReference type="SUPFAM" id="SSF82171">
    <property type="entry name" value="DPP6 N-terminal domain-like"/>
    <property type="match status" value="1"/>
</dbReference>
<dbReference type="PANTHER" id="PTHR42776:SF27">
    <property type="entry name" value="DIPEPTIDYL PEPTIDASE FAMILY MEMBER 6"/>
    <property type="match status" value="1"/>
</dbReference>
<dbReference type="EMBL" id="MH397474">
    <property type="protein sequence ID" value="AXK90333.1"/>
    <property type="molecule type" value="Genomic_DNA"/>
</dbReference>
<dbReference type="Gene3D" id="2.120.10.30">
    <property type="entry name" value="TolB, C-terminal domain"/>
    <property type="match status" value="2"/>
</dbReference>
<evidence type="ECO:0000256" key="2">
    <source>
        <dbReference type="ARBA" id="ARBA00022825"/>
    </source>
</evidence>
<keyword evidence="2" id="KW-0720">Serine protease</keyword>
<reference evidence="5" key="1">
    <citation type="submission" date="2018-05" db="EMBL/GenBank/DDBJ databases">
        <title>Novel ethanol-stimulated beta-glucosidase retrieved from a Brazilian Secondary Atlantic Forest soil metagenome.</title>
        <authorList>
            <person name="Alves Ld.F."/>
            <person name="Meleiro L.P."/>
            <person name="Silva R.N."/>
            <person name="Westmann C.A."/>
            <person name="Guazzaroni M.E."/>
        </authorList>
    </citation>
    <scope>NUCLEOTIDE SEQUENCE</scope>
</reference>
<dbReference type="InterPro" id="IPR011042">
    <property type="entry name" value="6-blade_b-propeller_TolB-like"/>
</dbReference>
<feature type="compositionally biased region" description="Polar residues" evidence="3">
    <location>
        <begin position="1"/>
        <end position="23"/>
    </location>
</feature>
<name>A0A346A5N8_9BACT</name>
<feature type="region of interest" description="Disordered" evidence="3">
    <location>
        <begin position="1"/>
        <end position="27"/>
    </location>
</feature>
<proteinExistence type="predicted"/>
<dbReference type="InterPro" id="IPR011659">
    <property type="entry name" value="WD40"/>
</dbReference>
<evidence type="ECO:0000313" key="5">
    <source>
        <dbReference type="EMBL" id="AXK90333.1"/>
    </source>
</evidence>
<dbReference type="GO" id="GO:0004252">
    <property type="term" value="F:serine-type endopeptidase activity"/>
    <property type="evidence" value="ECO:0007669"/>
    <property type="project" value="TreeGrafter"/>
</dbReference>
<accession>A0A346A5N8</accession>
<feature type="domain" description="Peptidase S9 prolyl oligopeptidase catalytic" evidence="4">
    <location>
        <begin position="389"/>
        <end position="554"/>
    </location>
</feature>
<dbReference type="InterPro" id="IPR029058">
    <property type="entry name" value="AB_hydrolase_fold"/>
</dbReference>
<dbReference type="PANTHER" id="PTHR42776">
    <property type="entry name" value="SERINE PEPTIDASE S9 FAMILY MEMBER"/>
    <property type="match status" value="1"/>
</dbReference>
<dbReference type="Gene3D" id="3.40.50.1820">
    <property type="entry name" value="alpha/beta hydrolase"/>
    <property type="match status" value="1"/>
</dbReference>
<organism evidence="5">
    <name type="scientific">uncultured Pyrinomonas sp</name>
    <dbReference type="NCBI Taxonomy" id="1562568"/>
    <lineage>
        <taxon>Bacteria</taxon>
        <taxon>Pseudomonadati</taxon>
        <taxon>Acidobacteriota</taxon>
        <taxon>Blastocatellia</taxon>
        <taxon>Blastocatellales</taxon>
        <taxon>Pyrinomonadaceae</taxon>
        <taxon>Pyrinomonas</taxon>
        <taxon>environmental samples</taxon>
    </lineage>
</organism>
<evidence type="ECO:0000256" key="3">
    <source>
        <dbReference type="SAM" id="MobiDB-lite"/>
    </source>
</evidence>
<keyword evidence="2" id="KW-0645">Protease</keyword>
<keyword evidence="1" id="KW-0378">Hydrolase</keyword>
<dbReference type="AlphaFoldDB" id="A0A346A5N8"/>
<dbReference type="SUPFAM" id="SSF53474">
    <property type="entry name" value="alpha/beta-Hydrolases"/>
    <property type="match status" value="1"/>
</dbReference>
<evidence type="ECO:0000256" key="1">
    <source>
        <dbReference type="ARBA" id="ARBA00022801"/>
    </source>
</evidence>
<sequence>MATVASKQNTQLTFGDKSSTNPKWSPDGNWIAFTSNRKDNKNNLYVLNANGGEAEALTDVKSGVANFEWSPDGRSIAFTMSDPKSDEEEKNDKAKNDYRWVDENLKMSRLYVIALQKNADGKREPRKLTTGDFNVAGFNWSPDGSRIVISHTKTAGANDWTSADISVVEVAGAKVTTLTSTPAAESNPVYSPDGQSIAIVATDNPPRWAQTYFIQIFPAGGGQPKVMPASFDGQPDVSGWSPDSKRIYFNEPKGTLTQFYVLDVATNRIEEVKTIPAVYGAVDLNRSGTTFGFVRQTPDTPGDAFVASVADFTPVQISRVNADLKMPALGRTEVIRWKSQDGKEIEGLLTYPVGYQAGQRVPLLLTIHGGPAGVFQQSFIGGRGVYPIAAFASRGYAILRANPRGSSGYGTAFRRANLQDWGFGDYQDLMTGVDKVIEMGVADTDRLGVMGWSYGGFMTSWIVTQTKRFKAASAGAPVTNLMSFNGTADIPSFVPDYFGGQSWEIMDRYQKHSPMFNVKGVTTPTMIQQGDADVRVPISQGYEFYNALKTQGSANADAGLTAATAVGQPSQRCSWPL</sequence>
<protein>
    <submittedName>
        <fullName evidence="5">Acetyl xylan esterase superfamily</fullName>
    </submittedName>
</protein>
<dbReference type="InterPro" id="IPR001375">
    <property type="entry name" value="Peptidase_S9_cat"/>
</dbReference>
<dbReference type="Pfam" id="PF00326">
    <property type="entry name" value="Peptidase_S9"/>
    <property type="match status" value="1"/>
</dbReference>
<evidence type="ECO:0000259" key="4">
    <source>
        <dbReference type="Pfam" id="PF00326"/>
    </source>
</evidence>
<dbReference type="GO" id="GO:0006508">
    <property type="term" value="P:proteolysis"/>
    <property type="evidence" value="ECO:0007669"/>
    <property type="project" value="InterPro"/>
</dbReference>
<dbReference type="Pfam" id="PF07676">
    <property type="entry name" value="PD40"/>
    <property type="match status" value="4"/>
</dbReference>